<protein>
    <submittedName>
        <fullName evidence="2">Protein CBG22198</fullName>
    </submittedName>
</protein>
<dbReference type="KEGG" id="cbr:CBG_22198"/>
<gene>
    <name evidence="2 4" type="ORF">CBG22198</name>
    <name evidence="2" type="ORF">CBG_22198</name>
</gene>
<reference evidence="2 3" key="2">
    <citation type="journal article" date="2011" name="PLoS Genet.">
        <title>Caenorhabditis briggsae recombinant inbred line genotypes reveal inter-strain incompatibility and the evolution of recombination.</title>
        <authorList>
            <person name="Ross J.A."/>
            <person name="Koboldt D.C."/>
            <person name="Staisch J.E."/>
            <person name="Chamberlin H.M."/>
            <person name="Gupta B.P."/>
            <person name="Miller R.D."/>
            <person name="Baird S.E."/>
            <person name="Haag E.S."/>
        </authorList>
    </citation>
    <scope>NUCLEOTIDE SEQUENCE [LARGE SCALE GENOMIC DNA]</scope>
    <source>
        <strain evidence="2 3">AF16</strain>
    </source>
</reference>
<name>A8Y1S1_CAEBR</name>
<feature type="domain" description="NTF2-like" evidence="1">
    <location>
        <begin position="175"/>
        <end position="281"/>
    </location>
</feature>
<sequence>MVENFLRTFVSSLESQDPMIIDGLLTDSFVFKGCKGHYDKGPLGAEMCAEVREAVCLVVCALALTLQMLISRLPVILEMLYLDKNIAPTVAKKIPEQSVDALSQLPLGTNFTLTLTSIEDNGYSIRYGIIITGFSRFPIDAEFVLCKRSQQLELGIIKTCTGDSNGSVQKDSLESMVRRFLDRVERSIESKDVSIISGLFKPDFKFMGCRGTYSKAQVVGILQQVPAGSQFKFNLKSVEDLGFTVKYTVTVTGFGMSEIEMAFLFGRTAQQLERGFMVKCPGHQNFIRVDRSLKSRDVSNISGLFEPGFMFKKCQGNYDKNQTINLLTHPNFDPNRFLAIYKSVQSMGPSSIEFKAMVFGFRPNYIEATFSLNKKFQQLEWGVILEPQCKVLRTDPRYSVEEKGLRLITRFASALESRDASRIYGLFEEDFAFKGCKGIYNREPKMVDLGISET</sequence>
<dbReference type="GeneID" id="8580957"/>
<accession>A8Y1S1</accession>
<dbReference type="AlphaFoldDB" id="A8Y1S1"/>
<organism evidence="2 3">
    <name type="scientific">Caenorhabditis briggsae</name>
    <dbReference type="NCBI Taxonomy" id="6238"/>
    <lineage>
        <taxon>Eukaryota</taxon>
        <taxon>Metazoa</taxon>
        <taxon>Ecdysozoa</taxon>
        <taxon>Nematoda</taxon>
        <taxon>Chromadorea</taxon>
        <taxon>Rhabditida</taxon>
        <taxon>Rhabditina</taxon>
        <taxon>Rhabditomorpha</taxon>
        <taxon>Rhabditoidea</taxon>
        <taxon>Rhabditidae</taxon>
        <taxon>Peloderinae</taxon>
        <taxon>Caenorhabditis</taxon>
    </lineage>
</organism>
<keyword evidence="3" id="KW-1185">Reference proteome</keyword>
<dbReference type="PANTHER" id="PTHR33940">
    <property type="entry name" value="PROTEIN CBG13625"/>
    <property type="match status" value="1"/>
</dbReference>
<evidence type="ECO:0000259" key="1">
    <source>
        <dbReference type="Pfam" id="PF26530"/>
    </source>
</evidence>
<dbReference type="Proteomes" id="UP000008549">
    <property type="component" value="Unassembled WGS sequence"/>
</dbReference>
<dbReference type="RefSeq" id="XP_002638961.1">
    <property type="nucleotide sequence ID" value="XM_002638915.1"/>
</dbReference>
<dbReference type="InParanoid" id="A8Y1S1"/>
<evidence type="ECO:0000313" key="4">
    <source>
        <dbReference type="WormBase" id="CBG22198"/>
    </source>
</evidence>
<dbReference type="eggNOG" id="KOG4297">
    <property type="taxonomic scope" value="Eukaryota"/>
</dbReference>
<proteinExistence type="predicted"/>
<dbReference type="Pfam" id="PF26530">
    <property type="entry name" value="NTF2_3"/>
    <property type="match status" value="5"/>
</dbReference>
<dbReference type="EMBL" id="HE601428">
    <property type="protein sequence ID" value="CAP38841.1"/>
    <property type="molecule type" value="Genomic_DNA"/>
</dbReference>
<dbReference type="InterPro" id="IPR058721">
    <property type="entry name" value="NTF2_3"/>
</dbReference>
<dbReference type="PANTHER" id="PTHR33940:SF1">
    <property type="entry name" value="APOLIPOPHORIN-RELATED"/>
    <property type="match status" value="1"/>
</dbReference>
<dbReference type="WormBase" id="CBG22198">
    <property type="protein sequence ID" value="CBP49130"/>
    <property type="gene ID" value="WBGene00040811"/>
</dbReference>
<reference evidence="2 3" key="1">
    <citation type="journal article" date="2003" name="PLoS Biol.">
        <title>The genome sequence of Caenorhabditis briggsae: a platform for comparative genomics.</title>
        <authorList>
            <person name="Stein L.D."/>
            <person name="Bao Z."/>
            <person name="Blasiar D."/>
            <person name="Blumenthal T."/>
            <person name="Brent M.R."/>
            <person name="Chen N."/>
            <person name="Chinwalla A."/>
            <person name="Clarke L."/>
            <person name="Clee C."/>
            <person name="Coghlan A."/>
            <person name="Coulson A."/>
            <person name="D'Eustachio P."/>
            <person name="Fitch D.H."/>
            <person name="Fulton L.A."/>
            <person name="Fulton R.E."/>
            <person name="Griffiths-Jones S."/>
            <person name="Harris T.W."/>
            <person name="Hillier L.W."/>
            <person name="Kamath R."/>
            <person name="Kuwabara P.E."/>
            <person name="Mardis E.R."/>
            <person name="Marra M.A."/>
            <person name="Miner T.L."/>
            <person name="Minx P."/>
            <person name="Mullikin J.C."/>
            <person name="Plumb R.W."/>
            <person name="Rogers J."/>
            <person name="Schein J.E."/>
            <person name="Sohrmann M."/>
            <person name="Spieth J."/>
            <person name="Stajich J.E."/>
            <person name="Wei C."/>
            <person name="Willey D."/>
            <person name="Wilson R.K."/>
            <person name="Durbin R."/>
            <person name="Waterston R.H."/>
        </authorList>
    </citation>
    <scope>NUCLEOTIDE SEQUENCE [LARGE SCALE GENOMIC DNA]</scope>
    <source>
        <strain evidence="2 3">AF16</strain>
    </source>
</reference>
<evidence type="ECO:0000313" key="2">
    <source>
        <dbReference type="EMBL" id="CAP38841.1"/>
    </source>
</evidence>
<dbReference type="FunCoup" id="A8Y1S1">
    <property type="interactions" value="1366"/>
</dbReference>
<dbReference type="HOGENOM" id="CLU_035851_1_0_1"/>
<feature type="domain" description="NTF2-like" evidence="1">
    <location>
        <begin position="96"/>
        <end position="161"/>
    </location>
</feature>
<feature type="domain" description="NTF2-like" evidence="1">
    <location>
        <begin position="287"/>
        <end position="386"/>
    </location>
</feature>
<feature type="domain" description="NTF2-like" evidence="1">
    <location>
        <begin position="406"/>
        <end position="443"/>
    </location>
</feature>
<feature type="domain" description="NTF2-like" evidence="1">
    <location>
        <begin position="1"/>
        <end position="41"/>
    </location>
</feature>
<dbReference type="CTD" id="8580957"/>
<evidence type="ECO:0000313" key="3">
    <source>
        <dbReference type="Proteomes" id="UP000008549"/>
    </source>
</evidence>